<feature type="domain" description="Periplasmic binding protein" evidence="5">
    <location>
        <begin position="30"/>
        <end position="289"/>
    </location>
</feature>
<dbReference type="AlphaFoldDB" id="A0A8A7KFE0"/>
<reference evidence="6" key="1">
    <citation type="submission" date="2019-12" db="EMBL/GenBank/DDBJ databases">
        <authorList>
            <person name="zhang j."/>
            <person name="sun C.M."/>
        </authorList>
    </citation>
    <scope>NUCLEOTIDE SEQUENCE</scope>
    <source>
        <strain evidence="6">NS-1</strain>
    </source>
</reference>
<accession>A0A8A7KFE0</accession>
<dbReference type="Gene3D" id="3.40.50.2300">
    <property type="match status" value="2"/>
</dbReference>
<evidence type="ECO:0000256" key="2">
    <source>
        <dbReference type="ARBA" id="ARBA00007639"/>
    </source>
</evidence>
<name>A0A8A7KFE0_9FIRM</name>
<dbReference type="GO" id="GO:0030313">
    <property type="term" value="C:cell envelope"/>
    <property type="evidence" value="ECO:0007669"/>
    <property type="project" value="UniProtKB-SubCell"/>
</dbReference>
<keyword evidence="3 4" id="KW-0732">Signal</keyword>
<dbReference type="Proteomes" id="UP000665020">
    <property type="component" value="Chromosome"/>
</dbReference>
<evidence type="ECO:0000313" key="6">
    <source>
        <dbReference type="EMBL" id="QTL96592.1"/>
    </source>
</evidence>
<sequence length="323" mass="35097">MLKKYSLILLVFLLILSFSSIVAVADSPFVGFSQVTIQSPFYVTLMESAERTAKEMGVKFVYLDAGNNIGKQNNDVIDLITRGLDVLLLNPVDPEGVAPAMKRAEDNNVPVVTVDRPVEGKYKEAVFVGRKNYEMGVEAGKKAVELLGGEGNASGKIIEIQGAAGGAVMRDRRDGFHSIVDKEEGIEIIQGPYCEYVRSQAISAFQDLIQTHPDVDMVYAHNDDMALGAVQVLEQHGKINDVYVIGIDGLMEAVKAINDGRMDATVLNDPAYLGQLAVEVALGVLEGEEYPEFVDAGTGLIIKDNAGEFYDPAKDFAEYIPED</sequence>
<dbReference type="PANTHER" id="PTHR46847">
    <property type="entry name" value="D-ALLOSE-BINDING PERIPLASMIC PROTEIN-RELATED"/>
    <property type="match status" value="1"/>
</dbReference>
<evidence type="ECO:0000256" key="1">
    <source>
        <dbReference type="ARBA" id="ARBA00004196"/>
    </source>
</evidence>
<gene>
    <name evidence="6" type="ORF">GM661_00695</name>
</gene>
<dbReference type="RefSeq" id="WP_230868309.1">
    <property type="nucleotide sequence ID" value="NZ_CP046640.1"/>
</dbReference>
<comment type="similarity">
    <text evidence="2">Belongs to the bacterial solute-binding protein 2 family.</text>
</comment>
<dbReference type="GO" id="GO:0030246">
    <property type="term" value="F:carbohydrate binding"/>
    <property type="evidence" value="ECO:0007669"/>
    <property type="project" value="UniProtKB-ARBA"/>
</dbReference>
<dbReference type="SUPFAM" id="SSF53822">
    <property type="entry name" value="Periplasmic binding protein-like I"/>
    <property type="match status" value="1"/>
</dbReference>
<keyword evidence="7" id="KW-1185">Reference proteome</keyword>
<proteinExistence type="inferred from homology"/>
<evidence type="ECO:0000313" key="7">
    <source>
        <dbReference type="Proteomes" id="UP000665020"/>
    </source>
</evidence>
<dbReference type="InterPro" id="IPR028082">
    <property type="entry name" value="Peripla_BP_I"/>
</dbReference>
<dbReference type="PANTHER" id="PTHR46847:SF1">
    <property type="entry name" value="D-ALLOSE-BINDING PERIPLASMIC PROTEIN-RELATED"/>
    <property type="match status" value="1"/>
</dbReference>
<organism evidence="6 7">
    <name type="scientific">Iocasia fonsfrigidae</name>
    <dbReference type="NCBI Taxonomy" id="2682810"/>
    <lineage>
        <taxon>Bacteria</taxon>
        <taxon>Bacillati</taxon>
        <taxon>Bacillota</taxon>
        <taxon>Clostridia</taxon>
        <taxon>Halanaerobiales</taxon>
        <taxon>Halanaerobiaceae</taxon>
        <taxon>Iocasia</taxon>
    </lineage>
</organism>
<protein>
    <submittedName>
        <fullName evidence="6">Substrate-binding domain-containing protein</fullName>
    </submittedName>
</protein>
<dbReference type="InterPro" id="IPR025997">
    <property type="entry name" value="SBP_2_dom"/>
</dbReference>
<dbReference type="Pfam" id="PF13407">
    <property type="entry name" value="Peripla_BP_4"/>
    <property type="match status" value="1"/>
</dbReference>
<evidence type="ECO:0000256" key="3">
    <source>
        <dbReference type="ARBA" id="ARBA00022729"/>
    </source>
</evidence>
<comment type="subcellular location">
    <subcellularLocation>
        <location evidence="1">Cell envelope</location>
    </subcellularLocation>
</comment>
<evidence type="ECO:0000256" key="4">
    <source>
        <dbReference type="SAM" id="SignalP"/>
    </source>
</evidence>
<evidence type="ECO:0000259" key="5">
    <source>
        <dbReference type="Pfam" id="PF13407"/>
    </source>
</evidence>
<dbReference type="KEGG" id="ifn:GM661_00695"/>
<feature type="chain" id="PRO_5038875690" evidence="4">
    <location>
        <begin position="26"/>
        <end position="323"/>
    </location>
</feature>
<feature type="signal peptide" evidence="4">
    <location>
        <begin position="1"/>
        <end position="25"/>
    </location>
</feature>
<dbReference type="EMBL" id="CP046640">
    <property type="protein sequence ID" value="QTL96592.1"/>
    <property type="molecule type" value="Genomic_DNA"/>
</dbReference>